<dbReference type="PANTHER" id="PTHR30008:SF0">
    <property type="entry name" value="EXODEOXYRIBONUCLEASE 7 LARGE SUBUNIT"/>
    <property type="match status" value="1"/>
</dbReference>
<dbReference type="InterPro" id="IPR025824">
    <property type="entry name" value="OB-fold_nuc-bd_dom"/>
</dbReference>
<evidence type="ECO:0000259" key="9">
    <source>
        <dbReference type="Pfam" id="PF13742"/>
    </source>
</evidence>
<dbReference type="Gene3D" id="2.40.50.1010">
    <property type="match status" value="1"/>
</dbReference>
<proteinExistence type="inferred from homology"/>
<evidence type="ECO:0000256" key="4">
    <source>
        <dbReference type="ARBA" id="ARBA00022839"/>
    </source>
</evidence>
<name>A0ABU0JTS0_HATLI</name>
<feature type="domain" description="OB-fold nucleic acid binding" evidence="9">
    <location>
        <begin position="6"/>
        <end position="101"/>
    </location>
</feature>
<evidence type="ECO:0000313" key="10">
    <source>
        <dbReference type="EMBL" id="MDQ0479800.1"/>
    </source>
</evidence>
<dbReference type="Pfam" id="PF13742">
    <property type="entry name" value="tRNA_anti_2"/>
    <property type="match status" value="1"/>
</dbReference>
<evidence type="ECO:0000313" key="11">
    <source>
        <dbReference type="Proteomes" id="UP001224418"/>
    </source>
</evidence>
<feature type="coiled-coil region" evidence="7">
    <location>
        <begin position="265"/>
        <end position="304"/>
    </location>
</feature>
<accession>A0ABU0JTS0</accession>
<dbReference type="EC" id="3.1.11.6" evidence="5"/>
<gene>
    <name evidence="5" type="primary">xseA</name>
    <name evidence="10" type="ORF">QOZ93_001542</name>
</gene>
<evidence type="ECO:0000256" key="5">
    <source>
        <dbReference type="HAMAP-Rule" id="MF_00378"/>
    </source>
</evidence>
<evidence type="ECO:0000256" key="7">
    <source>
        <dbReference type="SAM" id="Coils"/>
    </source>
</evidence>
<dbReference type="InterPro" id="IPR003753">
    <property type="entry name" value="Exonuc_VII_L"/>
</dbReference>
<keyword evidence="4 5" id="KW-0269">Exonuclease</keyword>
<feature type="domain" description="Exonuclease VII large subunit C-terminal" evidence="8">
    <location>
        <begin position="125"/>
        <end position="342"/>
    </location>
</feature>
<comment type="similarity">
    <text evidence="5 6">Belongs to the XseA family.</text>
</comment>
<keyword evidence="1 5" id="KW-0963">Cytoplasm</keyword>
<reference evidence="10 11" key="1">
    <citation type="submission" date="2023-07" db="EMBL/GenBank/DDBJ databases">
        <title>Genomic Encyclopedia of Type Strains, Phase IV (KMG-IV): sequencing the most valuable type-strain genomes for metagenomic binning, comparative biology and taxonomic classification.</title>
        <authorList>
            <person name="Goeker M."/>
        </authorList>
    </citation>
    <scope>NUCLEOTIDE SEQUENCE [LARGE SCALE GENOMIC DNA]</scope>
    <source>
        <strain evidence="10 11">DSM 1400</strain>
    </source>
</reference>
<keyword evidence="7" id="KW-0175">Coiled coil</keyword>
<dbReference type="HAMAP" id="MF_00378">
    <property type="entry name" value="Exonuc_7_L"/>
    <property type="match status" value="1"/>
</dbReference>
<comment type="function">
    <text evidence="5">Bidirectionally degrades single-stranded DNA into large acid-insoluble oligonucleotides, which are then degraded further into small acid-soluble oligonucleotides.</text>
</comment>
<comment type="subcellular location">
    <subcellularLocation>
        <location evidence="5 6">Cytoplasm</location>
    </subcellularLocation>
</comment>
<organism evidence="10 11">
    <name type="scientific">Hathewaya limosa</name>
    <name type="common">Clostridium limosum</name>
    <dbReference type="NCBI Taxonomy" id="1536"/>
    <lineage>
        <taxon>Bacteria</taxon>
        <taxon>Bacillati</taxon>
        <taxon>Bacillota</taxon>
        <taxon>Clostridia</taxon>
        <taxon>Eubacteriales</taxon>
        <taxon>Clostridiaceae</taxon>
        <taxon>Hathewaya</taxon>
    </lineage>
</organism>
<dbReference type="RefSeq" id="WP_307355744.1">
    <property type="nucleotide sequence ID" value="NZ_BAAACJ010000001.1"/>
</dbReference>
<evidence type="ECO:0000256" key="6">
    <source>
        <dbReference type="RuleBase" id="RU004355"/>
    </source>
</evidence>
<comment type="caution">
    <text evidence="10">The sequence shown here is derived from an EMBL/GenBank/DDBJ whole genome shotgun (WGS) entry which is preliminary data.</text>
</comment>
<comment type="subunit">
    <text evidence="5">Heterooligomer composed of large and small subunits.</text>
</comment>
<dbReference type="EMBL" id="JAUSWN010000011">
    <property type="protein sequence ID" value="MDQ0479800.1"/>
    <property type="molecule type" value="Genomic_DNA"/>
</dbReference>
<dbReference type="PANTHER" id="PTHR30008">
    <property type="entry name" value="EXODEOXYRIBONUCLEASE 7 LARGE SUBUNIT"/>
    <property type="match status" value="1"/>
</dbReference>
<dbReference type="InterPro" id="IPR020579">
    <property type="entry name" value="Exonuc_VII_lsu_C"/>
</dbReference>
<dbReference type="NCBIfam" id="TIGR00237">
    <property type="entry name" value="xseA"/>
    <property type="match status" value="1"/>
</dbReference>
<dbReference type="Proteomes" id="UP001224418">
    <property type="component" value="Unassembled WGS sequence"/>
</dbReference>
<dbReference type="Pfam" id="PF02601">
    <property type="entry name" value="Exonuc_VII_L"/>
    <property type="match status" value="1"/>
</dbReference>
<evidence type="ECO:0000256" key="2">
    <source>
        <dbReference type="ARBA" id="ARBA00022722"/>
    </source>
</evidence>
<keyword evidence="2 5" id="KW-0540">Nuclease</keyword>
<keyword evidence="3 5" id="KW-0378">Hydrolase</keyword>
<evidence type="ECO:0000259" key="8">
    <source>
        <dbReference type="Pfam" id="PF02601"/>
    </source>
</evidence>
<evidence type="ECO:0000256" key="3">
    <source>
        <dbReference type="ARBA" id="ARBA00022801"/>
    </source>
</evidence>
<evidence type="ECO:0000256" key="1">
    <source>
        <dbReference type="ARBA" id="ARBA00022490"/>
    </source>
</evidence>
<protein>
    <recommendedName>
        <fullName evidence="5">Exodeoxyribonuclease 7 large subunit</fullName>
        <ecNumber evidence="5">3.1.11.6</ecNumber>
    </recommendedName>
    <alternativeName>
        <fullName evidence="5">Exodeoxyribonuclease VII large subunit</fullName>
        <shortName evidence="5">Exonuclease VII large subunit</shortName>
    </alternativeName>
</protein>
<dbReference type="CDD" id="cd04489">
    <property type="entry name" value="ExoVII_LU_OBF"/>
    <property type="match status" value="1"/>
</dbReference>
<keyword evidence="11" id="KW-1185">Reference proteome</keyword>
<sequence length="400" mass="45994">MIIKVLTVSKLNGYIKKSFDNDVILNNVYIKGEISNFKIHSSGHIYFAIKDATSKLNCVMFRDYAEELKFLPKEGDKVVIKGRISVYEKEGTYQLYAREMELEGIGELYYEFNALKEKLRDKGIFSEEHKKEIPKYAKCIGVVTSPTSAAVRDIINVSKRRNPNVKLLIYPSLVQGEIASKNLIEGIRTLNEIDEVDTIIIARGGGSIEELWAFNNEELAYEIYNSKKPIITGVGHETDFTIVDFVSDRRAPTPSAAAEIAVPIYEDMKENIRVLQTLLENNIEKALREEKNKINLLVKSLEVNNPQNYIVHQYEYIDSLKNRLHHNIELKLNFEKQNVENFNLLLKANNPYNVVNKGYSIIQDENEKIVSSIRQLKEKENLYITLKDGKIKVRIEVLEE</sequence>
<dbReference type="GO" id="GO:0008855">
    <property type="term" value="F:exodeoxyribonuclease VII activity"/>
    <property type="evidence" value="ECO:0007669"/>
    <property type="project" value="UniProtKB-EC"/>
</dbReference>
<comment type="catalytic activity">
    <reaction evidence="5 6">
        <text>Exonucleolytic cleavage in either 5'- to 3'- or 3'- to 5'-direction to yield nucleoside 5'-phosphates.</text>
        <dbReference type="EC" id="3.1.11.6"/>
    </reaction>
</comment>